<protein>
    <submittedName>
        <fullName evidence="1">Uncharacterized protein</fullName>
    </submittedName>
</protein>
<dbReference type="GeneID" id="78018731"/>
<dbReference type="AlphaFoldDB" id="A0A166KRU3"/>
<dbReference type="Proteomes" id="UP000076555">
    <property type="component" value="Unassembled WGS sequence"/>
</dbReference>
<organism evidence="1 2">
    <name type="scientific">Nodularia spumigena CENA596</name>
    <dbReference type="NCBI Taxonomy" id="1819295"/>
    <lineage>
        <taxon>Bacteria</taxon>
        <taxon>Bacillati</taxon>
        <taxon>Cyanobacteriota</taxon>
        <taxon>Cyanophyceae</taxon>
        <taxon>Nostocales</taxon>
        <taxon>Nodulariaceae</taxon>
        <taxon>Nodularia</taxon>
    </lineage>
</organism>
<dbReference type="OrthoDB" id="489472at2"/>
<accession>A0A166KRU3</accession>
<sequence length="76" mass="8795">MSKVFIENALNEPEWEEETAFPATDKELLFLTQKLAELEIPIKVFLQAVSIAAYDCFSAFRYADQYLSLAQNQHKH</sequence>
<proteinExistence type="predicted"/>
<name>A0A166KRU3_NODSP</name>
<comment type="caution">
    <text evidence="1">The sequence shown here is derived from an EMBL/GenBank/DDBJ whole genome shotgun (WGS) entry which is preliminary data.</text>
</comment>
<dbReference type="RefSeq" id="WP_006198548.1">
    <property type="nucleotide sequence ID" value="NZ_CAWMRI010000019.1"/>
</dbReference>
<gene>
    <name evidence="1" type="ORF">A2T98_01970</name>
</gene>
<reference evidence="1 2" key="1">
    <citation type="submission" date="2016-04" db="EMBL/GenBank/DDBJ databases">
        <title>Draft Genome Assembly of the Bloom-forming Cyanobacterium Nodularia spumigena Strain CENA596 in Shrimp Production Ponds.</title>
        <authorList>
            <person name="Popin R.V."/>
            <person name="Rigonato J."/>
            <person name="Abreu V.A."/>
            <person name="Andreote A.P."/>
            <person name="Silveira S.B."/>
            <person name="Odebrecht C."/>
            <person name="Fiore M.F."/>
        </authorList>
    </citation>
    <scope>NUCLEOTIDE SEQUENCE [LARGE SCALE GENOMIC DNA]</scope>
    <source>
        <strain evidence="1 2">CENA596</strain>
    </source>
</reference>
<evidence type="ECO:0000313" key="1">
    <source>
        <dbReference type="EMBL" id="KZL51469.1"/>
    </source>
</evidence>
<evidence type="ECO:0000313" key="2">
    <source>
        <dbReference type="Proteomes" id="UP000076555"/>
    </source>
</evidence>
<dbReference type="EMBL" id="LWAJ01000019">
    <property type="protein sequence ID" value="KZL51469.1"/>
    <property type="molecule type" value="Genomic_DNA"/>
</dbReference>